<dbReference type="PANTHER" id="PTHR33327">
    <property type="entry name" value="ENDONUCLEASE"/>
    <property type="match status" value="1"/>
</dbReference>
<gene>
    <name evidence="2" type="ORF">HNY73_003224</name>
</gene>
<accession>A0A8T0G0A5</accession>
<organism evidence="2 3">
    <name type="scientific">Argiope bruennichi</name>
    <name type="common">Wasp spider</name>
    <name type="synonym">Aranea bruennichi</name>
    <dbReference type="NCBI Taxonomy" id="94029"/>
    <lineage>
        <taxon>Eukaryota</taxon>
        <taxon>Metazoa</taxon>
        <taxon>Ecdysozoa</taxon>
        <taxon>Arthropoda</taxon>
        <taxon>Chelicerata</taxon>
        <taxon>Arachnida</taxon>
        <taxon>Araneae</taxon>
        <taxon>Araneomorphae</taxon>
        <taxon>Entelegynae</taxon>
        <taxon>Araneoidea</taxon>
        <taxon>Araneidae</taxon>
        <taxon>Argiope</taxon>
    </lineage>
</organism>
<dbReference type="PANTHER" id="PTHR33327:SF3">
    <property type="entry name" value="RNA-DIRECTED DNA POLYMERASE"/>
    <property type="match status" value="1"/>
</dbReference>
<feature type="domain" description="DUF7041" evidence="1">
    <location>
        <begin position="6"/>
        <end position="71"/>
    </location>
</feature>
<dbReference type="Pfam" id="PF23055">
    <property type="entry name" value="DUF7041"/>
    <property type="match status" value="1"/>
</dbReference>
<sequence>MVHPSSNFALAKITNDLTKYNHLIASIDPETLSAVADILLAPPDTNKYDALKTRLIAEFSASENEQIRRLLSELHLGSDKPSQLLRKMRELGGGTGIKDDFLKTLWLQRLPSEMQAILSISSEPLDNLANMADKIAEVRISSADNSVFAVSRGAKSTAMRKASTLDEFTALRSEIAALSDRKRLNSRSRELPFHTISIDRLKPAFIIPSECSSIPPAKQEASSTTKCTKTLPAETSIVVPARQTTRTGQQVRPPRRYVHFQ</sequence>
<comment type="caution">
    <text evidence="2">The sequence shown here is derived from an EMBL/GenBank/DDBJ whole genome shotgun (WGS) entry which is preliminary data.</text>
</comment>
<reference evidence="2" key="1">
    <citation type="journal article" date="2020" name="bioRxiv">
        <title>Chromosome-level reference genome of the European wasp spider Argiope bruennichi: a resource for studies on range expansion and evolutionary adaptation.</title>
        <authorList>
            <person name="Sheffer M.M."/>
            <person name="Hoppe A."/>
            <person name="Krehenwinkel H."/>
            <person name="Uhl G."/>
            <person name="Kuss A.W."/>
            <person name="Jensen L."/>
            <person name="Jensen C."/>
            <person name="Gillespie R.G."/>
            <person name="Hoff K.J."/>
            <person name="Prost S."/>
        </authorList>
    </citation>
    <scope>NUCLEOTIDE SEQUENCE</scope>
</reference>
<evidence type="ECO:0000259" key="1">
    <source>
        <dbReference type="Pfam" id="PF23055"/>
    </source>
</evidence>
<proteinExistence type="predicted"/>
<keyword evidence="3" id="KW-1185">Reference proteome</keyword>
<dbReference type="Proteomes" id="UP000807504">
    <property type="component" value="Unassembled WGS sequence"/>
</dbReference>
<protein>
    <recommendedName>
        <fullName evidence="1">DUF7041 domain-containing protein</fullName>
    </recommendedName>
</protein>
<reference evidence="2" key="2">
    <citation type="submission" date="2020-06" db="EMBL/GenBank/DDBJ databases">
        <authorList>
            <person name="Sheffer M."/>
        </authorList>
    </citation>
    <scope>NUCLEOTIDE SEQUENCE</scope>
</reference>
<name>A0A8T0G0A5_ARGBR</name>
<dbReference type="EMBL" id="JABXBU010000002">
    <property type="protein sequence ID" value="KAF8795370.1"/>
    <property type="molecule type" value="Genomic_DNA"/>
</dbReference>
<evidence type="ECO:0000313" key="3">
    <source>
        <dbReference type="Proteomes" id="UP000807504"/>
    </source>
</evidence>
<dbReference type="AlphaFoldDB" id="A0A8T0G0A5"/>
<evidence type="ECO:0000313" key="2">
    <source>
        <dbReference type="EMBL" id="KAF8795370.1"/>
    </source>
</evidence>
<dbReference type="InterPro" id="IPR055469">
    <property type="entry name" value="DUF7041"/>
</dbReference>